<evidence type="ECO:0000313" key="2">
    <source>
        <dbReference type="EMBL" id="KAK4718157.1"/>
    </source>
</evidence>
<keyword evidence="3" id="KW-1185">Reference proteome</keyword>
<organism evidence="2 3">
    <name type="scientific">Solanum pinnatisectum</name>
    <name type="common">tansyleaf nightshade</name>
    <dbReference type="NCBI Taxonomy" id="50273"/>
    <lineage>
        <taxon>Eukaryota</taxon>
        <taxon>Viridiplantae</taxon>
        <taxon>Streptophyta</taxon>
        <taxon>Embryophyta</taxon>
        <taxon>Tracheophyta</taxon>
        <taxon>Spermatophyta</taxon>
        <taxon>Magnoliopsida</taxon>
        <taxon>eudicotyledons</taxon>
        <taxon>Gunneridae</taxon>
        <taxon>Pentapetalae</taxon>
        <taxon>asterids</taxon>
        <taxon>lamiids</taxon>
        <taxon>Solanales</taxon>
        <taxon>Solanaceae</taxon>
        <taxon>Solanoideae</taxon>
        <taxon>Solaneae</taxon>
        <taxon>Solanum</taxon>
    </lineage>
</organism>
<comment type="caution">
    <text evidence="2">The sequence shown here is derived from an EMBL/GenBank/DDBJ whole genome shotgun (WGS) entry which is preliminary data.</text>
</comment>
<proteinExistence type="predicted"/>
<protein>
    <submittedName>
        <fullName evidence="2">Uncharacterized protein</fullName>
    </submittedName>
</protein>
<feature type="region of interest" description="Disordered" evidence="1">
    <location>
        <begin position="24"/>
        <end position="43"/>
    </location>
</feature>
<dbReference type="AlphaFoldDB" id="A0AAV9KYP1"/>
<reference evidence="2 3" key="1">
    <citation type="submission" date="2023-10" db="EMBL/GenBank/DDBJ databases">
        <title>Genome-Wide Identification Analysis in wild type Solanum Pinnatisectum Reveals Some Genes Defensing Phytophthora Infestans.</title>
        <authorList>
            <person name="Sun C."/>
        </authorList>
    </citation>
    <scope>NUCLEOTIDE SEQUENCE [LARGE SCALE GENOMIC DNA]</scope>
    <source>
        <strain evidence="2">LQN</strain>
        <tissue evidence="2">Leaf</tissue>
    </source>
</reference>
<sequence>MLKWLLFLPEKQVTSGVDVPFRRKKRREERGEQRETTTNFCGGLPTLGRAPLLRRRRGEWGNAGVYPALVVVARFNELLAGVVVVVCRCCTEQLLMLFSH</sequence>
<evidence type="ECO:0000256" key="1">
    <source>
        <dbReference type="SAM" id="MobiDB-lite"/>
    </source>
</evidence>
<gene>
    <name evidence="2" type="ORF">R3W88_016495</name>
</gene>
<dbReference type="EMBL" id="JAWPEI010000008">
    <property type="protein sequence ID" value="KAK4718157.1"/>
    <property type="molecule type" value="Genomic_DNA"/>
</dbReference>
<accession>A0AAV9KYP1</accession>
<name>A0AAV9KYP1_9SOLN</name>
<evidence type="ECO:0000313" key="3">
    <source>
        <dbReference type="Proteomes" id="UP001311915"/>
    </source>
</evidence>
<dbReference type="Proteomes" id="UP001311915">
    <property type="component" value="Unassembled WGS sequence"/>
</dbReference>